<feature type="region of interest" description="Disordered" evidence="1">
    <location>
        <begin position="27"/>
        <end position="110"/>
    </location>
</feature>
<comment type="caution">
    <text evidence="2">The sequence shown here is derived from an EMBL/GenBank/DDBJ whole genome shotgun (WGS) entry which is preliminary data.</text>
</comment>
<dbReference type="EMBL" id="CM029045">
    <property type="protein sequence ID" value="KAG2596321.1"/>
    <property type="molecule type" value="Genomic_DNA"/>
</dbReference>
<name>A0A8T0SCN5_PANVG</name>
<dbReference type="AlphaFoldDB" id="A0A8T0SCN5"/>
<evidence type="ECO:0000313" key="2">
    <source>
        <dbReference type="EMBL" id="KAG2596321.1"/>
    </source>
</evidence>
<proteinExistence type="predicted"/>
<dbReference type="Proteomes" id="UP000823388">
    <property type="component" value="Chromosome 5K"/>
</dbReference>
<sequence length="151" mass="17304">MMVASGPPINTPPSSFLRNKQLAIQNQWQAKSESSGLQGGIREDGEHDEAPPRRHPRRRGSRQPRCHRAGRRCQIQKRRRGCRHRIRKRQCGAAGSRPSGGPGSRGSWCWTRPRRRQRARLTHHFTLLGLHSLGTPGYYYMMPISSINKYD</sequence>
<reference evidence="2" key="1">
    <citation type="submission" date="2020-05" db="EMBL/GenBank/DDBJ databases">
        <title>WGS assembly of Panicum virgatum.</title>
        <authorList>
            <person name="Lovell J.T."/>
            <person name="Jenkins J."/>
            <person name="Shu S."/>
            <person name="Juenger T.E."/>
            <person name="Schmutz J."/>
        </authorList>
    </citation>
    <scope>NUCLEOTIDE SEQUENCE</scope>
    <source>
        <strain evidence="2">AP13</strain>
    </source>
</reference>
<feature type="compositionally biased region" description="Basic residues" evidence="1">
    <location>
        <begin position="53"/>
        <end position="90"/>
    </location>
</feature>
<feature type="compositionally biased region" description="Basic and acidic residues" evidence="1">
    <location>
        <begin position="41"/>
        <end position="52"/>
    </location>
</feature>
<accession>A0A8T0SCN5</accession>
<gene>
    <name evidence="2" type="ORF">PVAP13_5KG153400</name>
</gene>
<protein>
    <submittedName>
        <fullName evidence="2">Uncharacterized protein</fullName>
    </submittedName>
</protein>
<organism evidence="2 3">
    <name type="scientific">Panicum virgatum</name>
    <name type="common">Blackwell switchgrass</name>
    <dbReference type="NCBI Taxonomy" id="38727"/>
    <lineage>
        <taxon>Eukaryota</taxon>
        <taxon>Viridiplantae</taxon>
        <taxon>Streptophyta</taxon>
        <taxon>Embryophyta</taxon>
        <taxon>Tracheophyta</taxon>
        <taxon>Spermatophyta</taxon>
        <taxon>Magnoliopsida</taxon>
        <taxon>Liliopsida</taxon>
        <taxon>Poales</taxon>
        <taxon>Poaceae</taxon>
        <taxon>PACMAD clade</taxon>
        <taxon>Panicoideae</taxon>
        <taxon>Panicodae</taxon>
        <taxon>Paniceae</taxon>
        <taxon>Panicinae</taxon>
        <taxon>Panicum</taxon>
        <taxon>Panicum sect. Hiantes</taxon>
    </lineage>
</organism>
<feature type="compositionally biased region" description="Polar residues" evidence="1">
    <location>
        <begin position="27"/>
        <end position="36"/>
    </location>
</feature>
<evidence type="ECO:0000313" key="3">
    <source>
        <dbReference type="Proteomes" id="UP000823388"/>
    </source>
</evidence>
<evidence type="ECO:0000256" key="1">
    <source>
        <dbReference type="SAM" id="MobiDB-lite"/>
    </source>
</evidence>
<keyword evidence="3" id="KW-1185">Reference proteome</keyword>